<dbReference type="Proteomes" id="UP000594262">
    <property type="component" value="Unplaced"/>
</dbReference>
<dbReference type="SUPFAM" id="SSF49899">
    <property type="entry name" value="Concanavalin A-like lectins/glucanases"/>
    <property type="match status" value="2"/>
</dbReference>
<keyword evidence="2" id="KW-0479">Metal-binding</keyword>
<organism evidence="5 6">
    <name type="scientific">Clytia hemisphaerica</name>
    <dbReference type="NCBI Taxonomy" id="252671"/>
    <lineage>
        <taxon>Eukaryota</taxon>
        <taxon>Metazoa</taxon>
        <taxon>Cnidaria</taxon>
        <taxon>Hydrozoa</taxon>
        <taxon>Hydroidolina</taxon>
        <taxon>Leptothecata</taxon>
        <taxon>Obeliida</taxon>
        <taxon>Clytiidae</taxon>
        <taxon>Clytia</taxon>
    </lineage>
</organism>
<evidence type="ECO:0000256" key="1">
    <source>
        <dbReference type="ARBA" id="ARBA00001913"/>
    </source>
</evidence>
<dbReference type="PANTHER" id="PTHR19277:SF161">
    <property type="entry name" value="LAMININ G DOMAIN-CONTAINING PROTEIN"/>
    <property type="match status" value="1"/>
</dbReference>
<evidence type="ECO:0000313" key="5">
    <source>
        <dbReference type="EnsemblMetazoa" id="CLYHEMP013240.1"/>
    </source>
</evidence>
<dbReference type="AlphaFoldDB" id="A0A7M5WUR9"/>
<dbReference type="OrthoDB" id="5947508at2759"/>
<proteinExistence type="predicted"/>
<dbReference type="InterPro" id="IPR013320">
    <property type="entry name" value="ConA-like_dom_sf"/>
</dbReference>
<evidence type="ECO:0000313" key="6">
    <source>
        <dbReference type="Proteomes" id="UP000594262"/>
    </source>
</evidence>
<dbReference type="PANTHER" id="PTHR19277">
    <property type="entry name" value="PENTRAXIN"/>
    <property type="match status" value="1"/>
</dbReference>
<dbReference type="GO" id="GO:0046872">
    <property type="term" value="F:metal ion binding"/>
    <property type="evidence" value="ECO:0007669"/>
    <property type="project" value="UniProtKB-KW"/>
</dbReference>
<dbReference type="EnsemblMetazoa" id="CLYHEMT013240.1">
    <property type="protein sequence ID" value="CLYHEMP013240.1"/>
    <property type="gene ID" value="CLYHEMG013240"/>
</dbReference>
<evidence type="ECO:0000256" key="3">
    <source>
        <dbReference type="ARBA" id="ARBA00022837"/>
    </source>
</evidence>
<evidence type="ECO:0000256" key="4">
    <source>
        <dbReference type="ARBA" id="ARBA00023157"/>
    </source>
</evidence>
<protein>
    <submittedName>
        <fullName evidence="5">Uncharacterized protein</fullName>
    </submittedName>
</protein>
<keyword evidence="4" id="KW-1015">Disulfide bond</keyword>
<reference evidence="5" key="1">
    <citation type="submission" date="2021-01" db="UniProtKB">
        <authorList>
            <consortium name="EnsemblMetazoa"/>
        </authorList>
    </citation>
    <scope>IDENTIFICATION</scope>
</reference>
<comment type="cofactor">
    <cofactor evidence="1">
        <name>Ca(2+)</name>
        <dbReference type="ChEBI" id="CHEBI:29108"/>
    </cofactor>
</comment>
<sequence length="556" mass="64566">DLPHNRGNAFKFNEKTTRSTRLKQVEKYNDACVAIGFSTEDRFQVFSMAIDVEVCYYLSKVLFLRTHKTEASLEMIVIPLQSEEYQNNPPSQWLLGEDYELDFRENTLNIPRVNKSVDEISNNLTVSFWYKHNMTLAQDDYNAFTLTLYPLNVEKSCHDFGLYFDDDNDTWVRFGGYVSYPRTPVHETGKWNHFLLTWDRHHGKYSLYLNGEVKYSKQNPEYQSRGHKTGIILNLGNDVDKSSSDEMVCIPDNISQGTSGNFYGFNIWQKLLTNKEIKLVFNKHWKFHEDITLIDWTDFRKVKSYPVDILPLHSHLNDRAPVLDTTIAINDDNPINIETSTILTNPLFGVDLHFSIWFRLQEKSLSEEESLGRQTFFCVVDSHIESSEYSCGWLNICVNQTSGELHIVAMELWAVLLPDSLTNTWMNLQVKYSAKRKEITIYLNGGQEMKSTNIESDLSKQSEDKLKFQFGNAVTDYHQKDCSLRNDTRWFGQIAEAYLWTRELSNEEMNLVFGQQVTRVSSDGLIFAWYGVPNDFLITGGINYHNFDAEGFQFPK</sequence>
<dbReference type="Gene3D" id="2.60.120.200">
    <property type="match status" value="2"/>
</dbReference>
<name>A0A7M5WUR9_9CNID</name>
<evidence type="ECO:0000256" key="2">
    <source>
        <dbReference type="ARBA" id="ARBA00022723"/>
    </source>
</evidence>
<keyword evidence="6" id="KW-1185">Reference proteome</keyword>
<dbReference type="Pfam" id="PF13385">
    <property type="entry name" value="Laminin_G_3"/>
    <property type="match status" value="1"/>
</dbReference>
<accession>A0A7M5WUR9</accession>
<keyword evidence="3" id="KW-0106">Calcium</keyword>
<dbReference type="InterPro" id="IPR051360">
    <property type="entry name" value="Neuronal_Pentraxin_Related"/>
</dbReference>